<dbReference type="GO" id="GO:0005829">
    <property type="term" value="C:cytosol"/>
    <property type="evidence" value="ECO:0007669"/>
    <property type="project" value="TreeGrafter"/>
</dbReference>
<evidence type="ECO:0000256" key="3">
    <source>
        <dbReference type="ARBA" id="ARBA00022670"/>
    </source>
</evidence>
<dbReference type="InterPro" id="IPR050626">
    <property type="entry name" value="Peptidase_M16"/>
</dbReference>
<evidence type="ECO:0000259" key="13">
    <source>
        <dbReference type="Pfam" id="PF22456"/>
    </source>
</evidence>
<dbReference type="InterPro" id="IPR032632">
    <property type="entry name" value="Peptidase_M16_M"/>
</dbReference>
<evidence type="ECO:0000256" key="9">
    <source>
        <dbReference type="SAM" id="MobiDB-lite"/>
    </source>
</evidence>
<dbReference type="PANTHER" id="PTHR43690">
    <property type="entry name" value="NARDILYSIN"/>
    <property type="match status" value="1"/>
</dbReference>
<dbReference type="PROSITE" id="PS00143">
    <property type="entry name" value="INSULINASE"/>
    <property type="match status" value="1"/>
</dbReference>
<dbReference type="Pfam" id="PF16187">
    <property type="entry name" value="Peptidase_M16_M"/>
    <property type="match status" value="1"/>
</dbReference>
<dbReference type="GO" id="GO:0004222">
    <property type="term" value="F:metalloendopeptidase activity"/>
    <property type="evidence" value="ECO:0007669"/>
    <property type="project" value="InterPro"/>
</dbReference>
<evidence type="ECO:0000256" key="5">
    <source>
        <dbReference type="ARBA" id="ARBA00022801"/>
    </source>
</evidence>
<comment type="cofactor">
    <cofactor evidence="1">
        <name>Zn(2+)</name>
        <dbReference type="ChEBI" id="CHEBI:29105"/>
    </cofactor>
</comment>
<dbReference type="VEuPathDB" id="FungiDB:YALI1_E21183g"/>
<dbReference type="FunFam" id="3.30.830.10:FF:000005">
    <property type="entry name" value="nardilysin isoform X1"/>
    <property type="match status" value="1"/>
</dbReference>
<dbReference type="Pfam" id="PF00675">
    <property type="entry name" value="Peptidase_M16"/>
    <property type="match status" value="1"/>
</dbReference>
<feature type="domain" description="Coenzyme PQQ synthesis protein F-like C-terminal lobe" evidence="13">
    <location>
        <begin position="761"/>
        <end position="860"/>
    </location>
</feature>
<evidence type="ECO:0000256" key="6">
    <source>
        <dbReference type="ARBA" id="ARBA00022833"/>
    </source>
</evidence>
<dbReference type="Pfam" id="PF05193">
    <property type="entry name" value="Peptidase_M16_C"/>
    <property type="match status" value="1"/>
</dbReference>
<evidence type="ECO:0000313" key="14">
    <source>
        <dbReference type="EMBL" id="AOW05568.1"/>
    </source>
</evidence>
<dbReference type="Pfam" id="PF22456">
    <property type="entry name" value="PqqF-like_C_4"/>
    <property type="match status" value="1"/>
</dbReference>
<evidence type="ECO:0000256" key="8">
    <source>
        <dbReference type="RuleBase" id="RU004447"/>
    </source>
</evidence>
<evidence type="ECO:0000313" key="15">
    <source>
        <dbReference type="Proteomes" id="UP000182444"/>
    </source>
</evidence>
<evidence type="ECO:0000259" key="11">
    <source>
        <dbReference type="Pfam" id="PF05193"/>
    </source>
</evidence>
<keyword evidence="4" id="KW-0479">Metal-binding</keyword>
<dbReference type="InterPro" id="IPR007863">
    <property type="entry name" value="Peptidase_M16_C"/>
</dbReference>
<dbReference type="AlphaFoldDB" id="A0A1H6PYN3"/>
<feature type="domain" description="Peptidase M16 N-terminal" evidence="10">
    <location>
        <begin position="40"/>
        <end position="155"/>
    </location>
</feature>
<keyword evidence="6" id="KW-0862">Zinc</keyword>
<dbReference type="InterPro" id="IPR011765">
    <property type="entry name" value="Pept_M16_N"/>
</dbReference>
<evidence type="ECO:0000256" key="7">
    <source>
        <dbReference type="ARBA" id="ARBA00023049"/>
    </source>
</evidence>
<dbReference type="eggNOG" id="KOG0959">
    <property type="taxonomic scope" value="Eukaryota"/>
</dbReference>
<dbReference type="GO" id="GO:0005739">
    <property type="term" value="C:mitochondrion"/>
    <property type="evidence" value="ECO:0007669"/>
    <property type="project" value="TreeGrafter"/>
</dbReference>
<reference evidence="14 15" key="1">
    <citation type="journal article" date="2016" name="PLoS ONE">
        <title>Sequence Assembly of Yarrowia lipolytica Strain W29/CLIB89 Shows Transposable Element Diversity.</title>
        <authorList>
            <person name="Magnan C."/>
            <person name="Yu J."/>
            <person name="Chang I."/>
            <person name="Jahn E."/>
            <person name="Kanomata Y."/>
            <person name="Wu J."/>
            <person name="Zeller M."/>
            <person name="Oakes M."/>
            <person name="Baldi P."/>
            <person name="Sandmeyer S."/>
        </authorList>
    </citation>
    <scope>NUCLEOTIDE SEQUENCE [LARGE SCALE GENOMIC DNA]</scope>
    <source>
        <strain evidence="15">CLIB89(W29)</strain>
    </source>
</reference>
<feature type="domain" description="Peptidase M16 C-terminal" evidence="11">
    <location>
        <begin position="195"/>
        <end position="369"/>
    </location>
</feature>
<dbReference type="GO" id="GO:0046872">
    <property type="term" value="F:metal ion binding"/>
    <property type="evidence" value="ECO:0007669"/>
    <property type="project" value="UniProtKB-KW"/>
</dbReference>
<accession>A0A1H6PYN3</accession>
<dbReference type="EMBL" id="CP017557">
    <property type="protein sequence ID" value="AOW05568.1"/>
    <property type="molecule type" value="Genomic_DNA"/>
</dbReference>
<evidence type="ECO:0000256" key="4">
    <source>
        <dbReference type="ARBA" id="ARBA00022723"/>
    </source>
</evidence>
<dbReference type="Proteomes" id="UP000182444">
    <property type="component" value="Chromosome 1E"/>
</dbReference>
<keyword evidence="3" id="KW-0645">Protease</keyword>
<dbReference type="SUPFAM" id="SSF63411">
    <property type="entry name" value="LuxS/MPP-like metallohydrolase"/>
    <property type="match status" value="4"/>
</dbReference>
<dbReference type="RefSeq" id="XP_504079.2">
    <property type="nucleotide sequence ID" value="XM_504079.2"/>
</dbReference>
<dbReference type="InterPro" id="IPR001431">
    <property type="entry name" value="Pept_M16_Zn_BS"/>
</dbReference>
<evidence type="ECO:0000256" key="2">
    <source>
        <dbReference type="ARBA" id="ARBA00007261"/>
    </source>
</evidence>
<dbReference type="OrthoDB" id="952271at2759"/>
<comment type="similarity">
    <text evidence="2 8">Belongs to the peptidase M16 family.</text>
</comment>
<dbReference type="InterPro" id="IPR011249">
    <property type="entry name" value="Metalloenz_LuxS/M16"/>
</dbReference>
<evidence type="ECO:0000259" key="12">
    <source>
        <dbReference type="Pfam" id="PF16187"/>
    </source>
</evidence>
<keyword evidence="7" id="KW-0482">Metalloprotease</keyword>
<evidence type="ECO:0000259" key="10">
    <source>
        <dbReference type="Pfam" id="PF00675"/>
    </source>
</evidence>
<dbReference type="Gene3D" id="3.30.830.10">
    <property type="entry name" value="Metalloenzyme, LuxS/M16 peptidase-like"/>
    <property type="match status" value="4"/>
</dbReference>
<name>A0A1H6PYN3_YARLL</name>
<feature type="region of interest" description="Disordered" evidence="9">
    <location>
        <begin position="915"/>
        <end position="934"/>
    </location>
</feature>
<proteinExistence type="inferred from homology"/>
<dbReference type="GO" id="GO:0051603">
    <property type="term" value="P:proteolysis involved in protein catabolic process"/>
    <property type="evidence" value="ECO:0007669"/>
    <property type="project" value="TreeGrafter"/>
</dbReference>
<dbReference type="VEuPathDB" id="FungiDB:YALI0_E17831g"/>
<evidence type="ECO:0000256" key="1">
    <source>
        <dbReference type="ARBA" id="ARBA00001947"/>
    </source>
</evidence>
<protein>
    <submittedName>
        <fullName evidence="14">Uncharacterized protein</fullName>
    </submittedName>
</protein>
<dbReference type="GeneID" id="2911687"/>
<keyword evidence="5" id="KW-0378">Hydrolase</keyword>
<feature type="domain" description="Peptidase M16 middle/third" evidence="12">
    <location>
        <begin position="375"/>
        <end position="661"/>
    </location>
</feature>
<gene>
    <name evidence="14" type="ORF">YALI1_E21183g</name>
</gene>
<dbReference type="FunFam" id="3.30.830.10:FF:000012">
    <property type="entry name" value="Protease 3"/>
    <property type="match status" value="1"/>
</dbReference>
<dbReference type="KEGG" id="yli:2911687"/>
<dbReference type="PANTHER" id="PTHR43690:SF18">
    <property type="entry name" value="INSULIN-DEGRADING ENZYME-RELATED"/>
    <property type="match status" value="1"/>
</dbReference>
<organism evidence="14 15">
    <name type="scientific">Yarrowia lipolytica</name>
    <name type="common">Candida lipolytica</name>
    <dbReference type="NCBI Taxonomy" id="4952"/>
    <lineage>
        <taxon>Eukaryota</taxon>
        <taxon>Fungi</taxon>
        <taxon>Dikarya</taxon>
        <taxon>Ascomycota</taxon>
        <taxon>Saccharomycotina</taxon>
        <taxon>Dipodascomycetes</taxon>
        <taxon>Dipodascales</taxon>
        <taxon>Dipodascales incertae sedis</taxon>
        <taxon>Yarrowia</taxon>
    </lineage>
</organism>
<sequence>MLPHLRNGLKLAMETPIVKPRLDSRDYKSVRLGNRLEALLVADKTTTMSSASLAVHAGYYDDPEDLPGLAHFCEHLMFLGTKKYPRENEYKQFILTNSGASNAFTSTQITNYHFQIKNSAFQEAVDRFAQFFIEPLFDPDCKDREINAVNSEHEKNTQLDSRRILHVSRLTGSKEHPHHKFSTGSKHTLDKPGVRDRLLEFHKNQYCASKMRLVLMGRDMGELENLVQVFEDIPNKNLPIPVLKQPMLDPRNSFLQIVPLSEKRFVKYEFEVPGWRQLGEYSVNSYYAQLVGHESPGSLYWYLKQKGWADSVSAHINYLSSEGGLFSVTVNLTTEGAQHTEEIGAALFEYLAMLRAEGPQKWFFDESKDICQLFFDFKETPTQIMSEASALSATFANKQCAASEVVSYNHLMKTYNAEVLVEFLTRLTPDNLRVTLVAPEVKDKCDLTEQHCGTKYSVSQLKKETVDKFSEALKSSFPKRFHLPQKNPYIAEEFTILNEKKEDIPLTEYYKPKTLSPTLSYFPDHMFETPKGMIIVGLNHPNASDTVRNSLLTRLACSLWSDAAEKYSYDAASAGLGLSIHRGTYGVIVQVAGFNDKLSVLLDQSYETLKSDIDPGRFSLRLERLKRALSNAKFNSSFQIIDEYLSAEVDEQQFTLEERLASIEEKEITLEEVRAHMAKIISECSPRVLVSGNFSESKAHEIHGRVIEEFKCGDVLNLPQKLISTPLYGSKIAARPSLNVDNADNCVLYYFESTQVEKARLLAYIIKEPAFTFLRTKKQLGYVARAGFERNFSTGGLSLLTQSAYHADDVKALMDEFLTVHMAAIMEKMTVEEFEKYTAGFIAQVSKPPKSLMVQSRHVWSKLCNSWGFNVDAEAIELAKTVSLEEMKQFYNELFDTDKRSLCVQINTSKESKRYDLEDKKGRTNKGGHISANI</sequence>
<dbReference type="GO" id="GO:0043171">
    <property type="term" value="P:peptide catabolic process"/>
    <property type="evidence" value="ECO:0007669"/>
    <property type="project" value="TreeGrafter"/>
</dbReference>
<dbReference type="InterPro" id="IPR054734">
    <property type="entry name" value="PqqF-like_C_4"/>
</dbReference>